<dbReference type="GO" id="GO:0015940">
    <property type="term" value="P:pantothenate biosynthetic process"/>
    <property type="evidence" value="ECO:0007669"/>
    <property type="project" value="UniProtKB-UniPathway"/>
</dbReference>
<dbReference type="OrthoDB" id="2020436at2759"/>
<keyword evidence="13" id="KW-1185">Reference proteome</keyword>
<evidence type="ECO:0000256" key="8">
    <source>
        <dbReference type="ARBA" id="ARBA00022840"/>
    </source>
</evidence>
<evidence type="ECO:0000256" key="7">
    <source>
        <dbReference type="ARBA" id="ARBA00022741"/>
    </source>
</evidence>
<name>A0A238FJ18_9BASI</name>
<evidence type="ECO:0000256" key="6">
    <source>
        <dbReference type="ARBA" id="ARBA00022655"/>
    </source>
</evidence>
<dbReference type="InterPro" id="IPR014729">
    <property type="entry name" value="Rossmann-like_a/b/a_fold"/>
</dbReference>
<dbReference type="STRING" id="269621.A0A238FJ18"/>
<dbReference type="UniPathway" id="UPA00028">
    <property type="reaction ID" value="UER00005"/>
</dbReference>
<dbReference type="EMBL" id="FMSP01000017">
    <property type="protein sequence ID" value="SCV73237.1"/>
    <property type="molecule type" value="Genomic_DNA"/>
</dbReference>
<protein>
    <recommendedName>
        <fullName evidence="4">Pantoate--beta-alanine ligase</fullName>
        <ecNumber evidence="3">6.3.2.1</ecNumber>
    </recommendedName>
    <alternativeName>
        <fullName evidence="10">Pantoate-activating enzyme</fullName>
    </alternativeName>
    <alternativeName>
        <fullName evidence="9">Pantothenate synthetase</fullName>
    </alternativeName>
</protein>
<keyword evidence="5" id="KW-0436">Ligase</keyword>
<accession>A0A238FJ18</accession>
<comment type="catalytic activity">
    <reaction evidence="11">
        <text>(R)-pantoate + beta-alanine + ATP = (R)-pantothenate + AMP + diphosphate + H(+)</text>
        <dbReference type="Rhea" id="RHEA:10912"/>
        <dbReference type="ChEBI" id="CHEBI:15378"/>
        <dbReference type="ChEBI" id="CHEBI:15980"/>
        <dbReference type="ChEBI" id="CHEBI:29032"/>
        <dbReference type="ChEBI" id="CHEBI:30616"/>
        <dbReference type="ChEBI" id="CHEBI:33019"/>
        <dbReference type="ChEBI" id="CHEBI:57966"/>
        <dbReference type="ChEBI" id="CHEBI:456215"/>
        <dbReference type="EC" id="6.3.2.1"/>
    </reaction>
</comment>
<dbReference type="Proteomes" id="UP000198372">
    <property type="component" value="Unassembled WGS sequence"/>
</dbReference>
<evidence type="ECO:0000256" key="10">
    <source>
        <dbReference type="ARBA" id="ARBA00032806"/>
    </source>
</evidence>
<dbReference type="Gene3D" id="3.30.1300.10">
    <property type="entry name" value="Pantoate-beta-alanine ligase, C-terminal domain"/>
    <property type="match status" value="1"/>
</dbReference>
<keyword evidence="8" id="KW-0067">ATP-binding</keyword>
<dbReference type="GO" id="GO:0004592">
    <property type="term" value="F:pantoate-beta-alanine ligase activity"/>
    <property type="evidence" value="ECO:0007669"/>
    <property type="project" value="UniProtKB-EC"/>
</dbReference>
<evidence type="ECO:0000256" key="5">
    <source>
        <dbReference type="ARBA" id="ARBA00022598"/>
    </source>
</evidence>
<comment type="similarity">
    <text evidence="2">Belongs to the pantothenate synthetase family.</text>
</comment>
<keyword evidence="7" id="KW-0547">Nucleotide-binding</keyword>
<evidence type="ECO:0000256" key="11">
    <source>
        <dbReference type="ARBA" id="ARBA00048258"/>
    </source>
</evidence>
<dbReference type="AlphaFoldDB" id="A0A238FJ18"/>
<dbReference type="NCBIfam" id="TIGR00018">
    <property type="entry name" value="panC"/>
    <property type="match status" value="1"/>
</dbReference>
<dbReference type="SUPFAM" id="SSF52374">
    <property type="entry name" value="Nucleotidylyl transferase"/>
    <property type="match status" value="1"/>
</dbReference>
<evidence type="ECO:0000256" key="3">
    <source>
        <dbReference type="ARBA" id="ARBA00012219"/>
    </source>
</evidence>
<evidence type="ECO:0000256" key="2">
    <source>
        <dbReference type="ARBA" id="ARBA00009256"/>
    </source>
</evidence>
<keyword evidence="6" id="KW-0566">Pantothenate biosynthesis</keyword>
<dbReference type="InterPro" id="IPR003721">
    <property type="entry name" value="Pantoate_ligase"/>
</dbReference>
<evidence type="ECO:0000313" key="12">
    <source>
        <dbReference type="EMBL" id="SCV73237.1"/>
    </source>
</evidence>
<gene>
    <name evidence="12" type="ORF">BQ2448_7162</name>
</gene>
<organism evidence="12 13">
    <name type="scientific">Microbotryum intermedium</name>
    <dbReference type="NCBI Taxonomy" id="269621"/>
    <lineage>
        <taxon>Eukaryota</taxon>
        <taxon>Fungi</taxon>
        <taxon>Dikarya</taxon>
        <taxon>Basidiomycota</taxon>
        <taxon>Pucciniomycotina</taxon>
        <taxon>Microbotryomycetes</taxon>
        <taxon>Microbotryales</taxon>
        <taxon>Microbotryaceae</taxon>
        <taxon>Microbotryum</taxon>
    </lineage>
</organism>
<dbReference type="Gene3D" id="3.40.50.620">
    <property type="entry name" value="HUPs"/>
    <property type="match status" value="1"/>
</dbReference>
<sequence>MSPDQQQLPSAPFPILTSVAELRQWRAEQLQQRKTVGFVPTMGALHDGHISLVNESLSNTDSTIVSIFVNPAQFAPTEDLATYPRTLESDLERLKSAQSNPSKTTTLRKVAALFLPPVSALYPSGITTQVSEQRGTFVEVKGLQEVMEGVSRPGFFRGVATVVLKLFNLVQPTRAFFGQKDIQQCLLLRRMLLDLHVPHPLPSDLVIIPTYRDASTHLALSSRNAYLSEAERPWATVLIDGLKACENEWLRQRSENVDGCVLVGTVLDQAKQHFAKVQEQASRSAKKGTEVTLSPIYVKLNDPLELTDLKDDYVVPRGQGAILSGAVMLGRTRLIDNLVLEFELN</sequence>
<dbReference type="PANTHER" id="PTHR21299:SF1">
    <property type="entry name" value="PANTOATE--BETA-ALANINE LIGASE"/>
    <property type="match status" value="1"/>
</dbReference>
<reference evidence="13" key="1">
    <citation type="submission" date="2016-09" db="EMBL/GenBank/DDBJ databases">
        <authorList>
            <person name="Jeantristanb JTB J.-T."/>
            <person name="Ricardo R."/>
        </authorList>
    </citation>
    <scope>NUCLEOTIDE SEQUENCE [LARGE SCALE GENOMIC DNA]</scope>
</reference>
<dbReference type="GO" id="GO:0005524">
    <property type="term" value="F:ATP binding"/>
    <property type="evidence" value="ECO:0007669"/>
    <property type="project" value="UniProtKB-KW"/>
</dbReference>
<proteinExistence type="inferred from homology"/>
<dbReference type="HAMAP" id="MF_00158">
    <property type="entry name" value="PanC"/>
    <property type="match status" value="1"/>
</dbReference>
<dbReference type="InterPro" id="IPR042176">
    <property type="entry name" value="Pantoate_ligase_C"/>
</dbReference>
<dbReference type="FunFam" id="3.40.50.620:FF:000013">
    <property type="entry name" value="Pantothenate synthetase"/>
    <property type="match status" value="1"/>
</dbReference>
<comment type="pathway">
    <text evidence="1">Cofactor biosynthesis; (R)-pantothenate biosynthesis; (R)-pantothenate from (R)-pantoate and beta-alanine: step 1/1.</text>
</comment>
<dbReference type="PANTHER" id="PTHR21299">
    <property type="entry name" value="CYTIDYLATE KINASE/PANTOATE-BETA-ALANINE LIGASE"/>
    <property type="match status" value="1"/>
</dbReference>
<evidence type="ECO:0000256" key="1">
    <source>
        <dbReference type="ARBA" id="ARBA00004990"/>
    </source>
</evidence>
<dbReference type="Pfam" id="PF02569">
    <property type="entry name" value="Pantoate_ligase"/>
    <property type="match status" value="1"/>
</dbReference>
<dbReference type="EC" id="6.3.2.1" evidence="3"/>
<evidence type="ECO:0000256" key="4">
    <source>
        <dbReference type="ARBA" id="ARBA00015647"/>
    </source>
</evidence>
<evidence type="ECO:0000313" key="13">
    <source>
        <dbReference type="Proteomes" id="UP000198372"/>
    </source>
</evidence>
<evidence type="ECO:0000256" key="9">
    <source>
        <dbReference type="ARBA" id="ARBA00029902"/>
    </source>
</evidence>